<organism evidence="2 3">
    <name type="scientific">Eumeta variegata</name>
    <name type="common">Bagworm moth</name>
    <name type="synonym">Eumeta japonica</name>
    <dbReference type="NCBI Taxonomy" id="151549"/>
    <lineage>
        <taxon>Eukaryota</taxon>
        <taxon>Metazoa</taxon>
        <taxon>Ecdysozoa</taxon>
        <taxon>Arthropoda</taxon>
        <taxon>Hexapoda</taxon>
        <taxon>Insecta</taxon>
        <taxon>Pterygota</taxon>
        <taxon>Neoptera</taxon>
        <taxon>Endopterygota</taxon>
        <taxon>Lepidoptera</taxon>
        <taxon>Glossata</taxon>
        <taxon>Ditrysia</taxon>
        <taxon>Tineoidea</taxon>
        <taxon>Psychidae</taxon>
        <taxon>Oiketicinae</taxon>
        <taxon>Eumeta</taxon>
    </lineage>
</organism>
<feature type="region of interest" description="Disordered" evidence="1">
    <location>
        <begin position="22"/>
        <end position="56"/>
    </location>
</feature>
<sequence length="277" mass="30360">MNNPGRPPRGAAGANHKIFPKNISFGRYAKDSQRKNIRGRKDQTPARAPAPSPRPTTACKLAANGQRSARKINAFPLRTDRPLAAGAIAGAHLPNKSWRYSKALDKLSQPLEFFFGAPNDSASPPVAFTQKSSFGFFLFGKVRKRLCRLRLKIARSQSNIYRQKVVLKQRSCWEFCFVIHMLSERGGGGGSRISLGPLYKATRDMFMRKVVTARGLSVTCRLDTSLLLSGERDGGRACGGGRAHMQGSVLNVLPSYLFKMLANALSVVAVSSQYGFI</sequence>
<dbReference type="EMBL" id="BGZK01001835">
    <property type="protein sequence ID" value="GBP87096.1"/>
    <property type="molecule type" value="Genomic_DNA"/>
</dbReference>
<comment type="caution">
    <text evidence="2">The sequence shown here is derived from an EMBL/GenBank/DDBJ whole genome shotgun (WGS) entry which is preliminary data.</text>
</comment>
<name>A0A4C1ZEY8_EUMVA</name>
<dbReference type="Proteomes" id="UP000299102">
    <property type="component" value="Unassembled WGS sequence"/>
</dbReference>
<protein>
    <submittedName>
        <fullName evidence="2">Uncharacterized protein</fullName>
    </submittedName>
</protein>
<gene>
    <name evidence="2" type="ORF">EVAR_66430_1</name>
</gene>
<keyword evidence="3" id="KW-1185">Reference proteome</keyword>
<reference evidence="2 3" key="1">
    <citation type="journal article" date="2019" name="Commun. Biol.">
        <title>The bagworm genome reveals a unique fibroin gene that provides high tensile strength.</title>
        <authorList>
            <person name="Kono N."/>
            <person name="Nakamura H."/>
            <person name="Ohtoshi R."/>
            <person name="Tomita M."/>
            <person name="Numata K."/>
            <person name="Arakawa K."/>
        </authorList>
    </citation>
    <scope>NUCLEOTIDE SEQUENCE [LARGE SCALE GENOMIC DNA]</scope>
</reference>
<proteinExistence type="predicted"/>
<dbReference type="AlphaFoldDB" id="A0A4C1ZEY8"/>
<evidence type="ECO:0000256" key="1">
    <source>
        <dbReference type="SAM" id="MobiDB-lite"/>
    </source>
</evidence>
<evidence type="ECO:0000313" key="3">
    <source>
        <dbReference type="Proteomes" id="UP000299102"/>
    </source>
</evidence>
<feature type="compositionally biased region" description="Basic and acidic residues" evidence="1">
    <location>
        <begin position="28"/>
        <end position="44"/>
    </location>
</feature>
<evidence type="ECO:0000313" key="2">
    <source>
        <dbReference type="EMBL" id="GBP87096.1"/>
    </source>
</evidence>
<accession>A0A4C1ZEY8</accession>